<sequence length="97" mass="11651">MVIQPKTWNSGISDTEYLFLETHLNNSQKYIDHLQLILVTFGYLRKGEAYITYVSDVKTCFLRQYPVVIVKQHKKNHVGEFPYWWTKFSGYSYKMYL</sequence>
<reference evidence="1" key="1">
    <citation type="submission" date="2016-06" db="UniProtKB">
        <authorList>
            <consortium name="WormBaseParasite"/>
        </authorList>
    </citation>
    <scope>IDENTIFICATION</scope>
</reference>
<accession>A0A183JC36</accession>
<dbReference type="WBParaSite" id="SCUD_0000024201-mRNA-1">
    <property type="protein sequence ID" value="SCUD_0000024201-mRNA-1"/>
    <property type="gene ID" value="SCUD_0000024201"/>
</dbReference>
<proteinExistence type="predicted"/>
<protein>
    <submittedName>
        <fullName evidence="1">Tyr recombinase domain-containing protein</fullName>
    </submittedName>
</protein>
<name>A0A183JC36_9TREM</name>
<dbReference type="AlphaFoldDB" id="A0A183JC36"/>
<evidence type="ECO:0000313" key="1">
    <source>
        <dbReference type="WBParaSite" id="SCUD_0000024201-mRNA-1"/>
    </source>
</evidence>
<organism evidence="1">
    <name type="scientific">Schistosoma curassoni</name>
    <dbReference type="NCBI Taxonomy" id="6186"/>
    <lineage>
        <taxon>Eukaryota</taxon>
        <taxon>Metazoa</taxon>
        <taxon>Spiralia</taxon>
        <taxon>Lophotrochozoa</taxon>
        <taxon>Platyhelminthes</taxon>
        <taxon>Trematoda</taxon>
        <taxon>Digenea</taxon>
        <taxon>Strigeidida</taxon>
        <taxon>Schistosomatoidea</taxon>
        <taxon>Schistosomatidae</taxon>
        <taxon>Schistosoma</taxon>
    </lineage>
</organism>